<organism evidence="1 2">
    <name type="scientific">Mangrovimicrobium sediminis</name>
    <dbReference type="NCBI Taxonomy" id="2562682"/>
    <lineage>
        <taxon>Bacteria</taxon>
        <taxon>Pseudomonadati</taxon>
        <taxon>Pseudomonadota</taxon>
        <taxon>Gammaproteobacteria</taxon>
        <taxon>Cellvibrionales</taxon>
        <taxon>Halieaceae</taxon>
        <taxon>Mangrovimicrobium</taxon>
    </lineage>
</organism>
<protein>
    <submittedName>
        <fullName evidence="1">Glycosyltransferase family 2 protein</fullName>
    </submittedName>
</protein>
<comment type="caution">
    <text evidence="1">The sequence shown here is derived from an EMBL/GenBank/DDBJ whole genome shotgun (WGS) entry which is preliminary data.</text>
</comment>
<dbReference type="CDD" id="cd00761">
    <property type="entry name" value="Glyco_tranf_GTA_type"/>
    <property type="match status" value="1"/>
</dbReference>
<dbReference type="Proteomes" id="UP000298050">
    <property type="component" value="Unassembled WGS sequence"/>
</dbReference>
<accession>A0A4Z0LYV9</accession>
<dbReference type="Pfam" id="PF13704">
    <property type="entry name" value="Glyco_tranf_2_4"/>
    <property type="match status" value="1"/>
</dbReference>
<evidence type="ECO:0000313" key="1">
    <source>
        <dbReference type="EMBL" id="TGD72479.1"/>
    </source>
</evidence>
<keyword evidence="1" id="KW-0808">Transferase</keyword>
<sequence length="345" mass="40056">MTRHSKPREQARSLKTKLGVLKHLAMFAFAAARRVRDLECVQDNTAAIAPGDVLLFSTLRNEQLRIPYFLEHYRALGVDHFCFVDNGSSDGFREYVSGMPDVSVWYTEASYKEAASGMHWLNGLLHRYAHGHWCVVCDPDELLVYPHYTSRSLDELGAMLAGRRRSSMFTLMLDLYSDYIDSGEYRSGDVPWEVCPWFDAHGYRGTDKSYWHNLHVKGGVRARQFYGSGDGEPPALNKLSFVRWKPHYYFVSSMHNLAPRRPNKVYEDDDITGCVLHFKFISAIVDKVREEMHRKQHYNNSAEYRKYASAVSSRERLYDADVSQRYSGWEQLVELRLMNPGPWWK</sequence>
<dbReference type="GO" id="GO:0016740">
    <property type="term" value="F:transferase activity"/>
    <property type="evidence" value="ECO:0007669"/>
    <property type="project" value="UniProtKB-KW"/>
</dbReference>
<proteinExistence type="predicted"/>
<dbReference type="SUPFAM" id="SSF53448">
    <property type="entry name" value="Nucleotide-diphospho-sugar transferases"/>
    <property type="match status" value="1"/>
</dbReference>
<dbReference type="AlphaFoldDB" id="A0A4Z0LYV9"/>
<dbReference type="OrthoDB" id="7981249at2"/>
<reference evidence="1 2" key="1">
    <citation type="submission" date="2019-04" db="EMBL/GenBank/DDBJ databases">
        <title>Taxonomy of novel Haliea sp. from mangrove soil of West Coast of India.</title>
        <authorList>
            <person name="Verma A."/>
            <person name="Kumar P."/>
            <person name="Krishnamurthi S."/>
        </authorList>
    </citation>
    <scope>NUCLEOTIDE SEQUENCE [LARGE SCALE GENOMIC DNA]</scope>
    <source>
        <strain evidence="1 2">SAOS-164</strain>
    </source>
</reference>
<dbReference type="EMBL" id="SRLE01000009">
    <property type="protein sequence ID" value="TGD72479.1"/>
    <property type="molecule type" value="Genomic_DNA"/>
</dbReference>
<evidence type="ECO:0000313" key="2">
    <source>
        <dbReference type="Proteomes" id="UP000298050"/>
    </source>
</evidence>
<dbReference type="InterPro" id="IPR029044">
    <property type="entry name" value="Nucleotide-diphossugar_trans"/>
</dbReference>
<keyword evidence="2" id="KW-1185">Reference proteome</keyword>
<gene>
    <name evidence="1" type="ORF">E4634_13170</name>
</gene>
<name>A0A4Z0LYV9_9GAMM</name>